<protein>
    <submittedName>
        <fullName evidence="3">Uncharacterized protein</fullName>
    </submittedName>
</protein>
<feature type="coiled-coil region" evidence="1">
    <location>
        <begin position="374"/>
        <end position="401"/>
    </location>
</feature>
<feature type="compositionally biased region" description="Polar residues" evidence="2">
    <location>
        <begin position="1"/>
        <end position="18"/>
    </location>
</feature>
<keyword evidence="1" id="KW-0175">Coiled coil</keyword>
<feature type="region of interest" description="Disordered" evidence="2">
    <location>
        <begin position="345"/>
        <end position="367"/>
    </location>
</feature>
<proteinExistence type="predicted"/>
<dbReference type="EMBL" id="GBEZ01008575">
    <property type="protein sequence ID" value="JAC76974.1"/>
    <property type="molecule type" value="Transcribed_RNA"/>
</dbReference>
<evidence type="ECO:0000256" key="2">
    <source>
        <dbReference type="SAM" id="MobiDB-lite"/>
    </source>
</evidence>
<evidence type="ECO:0000313" key="3">
    <source>
        <dbReference type="EMBL" id="JAC76974.1"/>
    </source>
</evidence>
<evidence type="ECO:0000256" key="1">
    <source>
        <dbReference type="SAM" id="Coils"/>
    </source>
</evidence>
<feature type="compositionally biased region" description="Basic and acidic residues" evidence="2">
    <location>
        <begin position="357"/>
        <end position="367"/>
    </location>
</feature>
<organism evidence="3">
    <name type="scientific">Tetraselmis sp. GSL018</name>
    <dbReference type="NCBI Taxonomy" id="582737"/>
    <lineage>
        <taxon>Eukaryota</taxon>
        <taxon>Viridiplantae</taxon>
        <taxon>Chlorophyta</taxon>
        <taxon>core chlorophytes</taxon>
        <taxon>Chlorodendrophyceae</taxon>
        <taxon>Chlorodendrales</taxon>
        <taxon>Chlorodendraceae</taxon>
        <taxon>Tetraselmis</taxon>
    </lineage>
</organism>
<name>A0A061S1T2_9CHLO</name>
<feature type="region of interest" description="Disordered" evidence="2">
    <location>
        <begin position="1"/>
        <end position="27"/>
    </location>
</feature>
<reference evidence="3" key="1">
    <citation type="submission" date="2014-05" db="EMBL/GenBank/DDBJ databases">
        <title>The transcriptome of the halophilic microalga Tetraselmis sp. GSL018 isolated from the Great Salt Lake, Utah.</title>
        <authorList>
            <person name="Jinkerson R.E."/>
            <person name="D'Adamo S."/>
            <person name="Posewitz M.C."/>
        </authorList>
    </citation>
    <scope>NUCLEOTIDE SEQUENCE</scope>
    <source>
        <strain evidence="3">GSL018</strain>
    </source>
</reference>
<accession>A0A061S1T2</accession>
<sequence>MENPNQRSSIDASSSQHQGRGPLAFPPESFLDELNFDELLDLFQADVEMSELVDSSFQDAPNLFEPSDQAQQFELLTGLSGDLPIFDSQINSQIQPNAASFELGDAWDRENPDPLFSTSYPQVIPESTLPSFQGDSWISGPPVSSKVGLIAGNGTSHVEPAVCVGFSPAVPPSPFSDAVPVTGVVAVPGPLSANTAYSEPQKSQEETASRVLLHLPQLSTDKPHGPVTMASQAANPLPDLQGDMECLGKVKNELEDTRVQTMIQRLTEDFSERQREREANAAIDSALEERLGIKIPNKNEVTEFCDKHGRKVLEESLRQIESEQEQGGVVSGLLLSGHRKSSAGKAAGALGVGGGRLQKDKARGKGRVRPKDHLDALEQHFEALKKEEAELREDIAKQERVVARMDNILNMKTYVMEESKLHLAQLDSQLQDIVMQQMQGSLAGLSIEERSKLTSIPAIFLGANPQDSQMVLSMLQTWKHLVERLSETLSQCTKEKAPGASTCEGCKSIELQINGLLRFIISSGPATGDAAFLGFLLRCHGLALAKNPDYVAEKYERVRQSISLSNSQLKKLFALNNIFASKTQELVKEKNELVQSMTGIELSHLSCIERFKEVHRFDEKLLNLRLINLSLREIRLLFNYTMLRRVLTPWQTGMCTIICYPQLPEPQFLACAILGMTDITQVSWQSYKDLMMAEVQQQS</sequence>
<dbReference type="AlphaFoldDB" id="A0A061S1T2"/>
<gene>
    <name evidence="3" type="ORF">TSPGSL018_18790</name>
</gene>